<dbReference type="InterPro" id="IPR045063">
    <property type="entry name" value="Dynamin_N"/>
</dbReference>
<dbReference type="InterPro" id="IPR020850">
    <property type="entry name" value="GED_dom"/>
</dbReference>
<feature type="domain" description="GED" evidence="4">
    <location>
        <begin position="568"/>
        <end position="659"/>
    </location>
</feature>
<dbReference type="InterPro" id="IPR001401">
    <property type="entry name" value="Dynamin_GTPase"/>
</dbReference>
<keyword evidence="7" id="KW-1185">Reference proteome</keyword>
<dbReference type="Gene3D" id="3.40.50.300">
    <property type="entry name" value="P-loop containing nucleotide triphosphate hydrolases"/>
    <property type="match status" value="1"/>
</dbReference>
<dbReference type="Gene3D" id="1.20.120.1240">
    <property type="entry name" value="Dynamin, middle domain"/>
    <property type="match status" value="1"/>
</dbReference>
<evidence type="ECO:0000256" key="2">
    <source>
        <dbReference type="ARBA" id="ARBA00023134"/>
    </source>
</evidence>
<evidence type="ECO:0000256" key="3">
    <source>
        <dbReference type="SAM" id="Coils"/>
    </source>
</evidence>
<dbReference type="Pfam" id="PF01031">
    <property type="entry name" value="Dynamin_M"/>
    <property type="match status" value="1"/>
</dbReference>
<sequence>MSDTAVGSTTSLTSDDNRKIFDLVDSLSSHGINNYLDLPQIIVCGDQSSGKSSALEAISRVPFPVQDGLCTRFPTEIVLRRQEKTDFRATVNRPDGSIADVTVKGSTANLTNKIAVIMDAVKRQHMGLSDSNPFSSNILRIEIAGPDQPNLTLVDLPGLFEAATSTQSVKDAKLVKKMVVSYMKKRRSIILAVVSAANEFPLQQVTQRAREIDPFGERTMGLITKPDKLDRDSNNESASRDRLESEFFVQAPWNTLPGSRLGVEALKSRLSQVLHNHILEHIPTVLSEIRMGINHCEITLELMGQVRESQKEQRAYLIDISQRFTNLLRDAVKGYYSDRFFTDVDLNRHNHRRLRAIVRKHLVGFSKNMHDNGCAENIVTGVVLPRPGNITRQAYIGKVQAMLENYRGCELPGTFNPMIVGELFKRQIVPWQDLVSQVIGQIVNDVTCAAAAMVKHVAPMDVAKHIQSAITEPEIHELGQKLADMAHQLLVPLEDFHPMTQNHYLTENVQKAKKDRQELSIRNSVLSFLGEARITQGNYNGSFQVDQLVKSIADSTELTEPNMDKYAASLATDMVEAYYKVALKKFIDDFEVNVVEVCLMQKLPNLFSPLVVAGLSDETINEIAGENEDKIQKRQNLQDKLTALQKGETLMLQFGSGTE</sequence>
<dbReference type="PANTHER" id="PTHR11566">
    <property type="entry name" value="DYNAMIN"/>
    <property type="match status" value="1"/>
</dbReference>
<dbReference type="PROSITE" id="PS51718">
    <property type="entry name" value="G_DYNAMIN_2"/>
    <property type="match status" value="1"/>
</dbReference>
<dbReference type="EMBL" id="JAQQWM010000003">
    <property type="protein sequence ID" value="KAK8071806.1"/>
    <property type="molecule type" value="Genomic_DNA"/>
</dbReference>
<name>A0ABR1VKP3_9PEZI</name>
<feature type="coiled-coil region" evidence="3">
    <location>
        <begin position="620"/>
        <end position="647"/>
    </location>
</feature>
<proteinExistence type="predicted"/>
<dbReference type="SUPFAM" id="SSF52540">
    <property type="entry name" value="P-loop containing nucleoside triphosphate hydrolases"/>
    <property type="match status" value="1"/>
</dbReference>
<dbReference type="InterPro" id="IPR000375">
    <property type="entry name" value="Dynamin_stalk"/>
</dbReference>
<evidence type="ECO:0000256" key="1">
    <source>
        <dbReference type="ARBA" id="ARBA00022741"/>
    </source>
</evidence>
<dbReference type="CDD" id="cd08771">
    <property type="entry name" value="DLP_1"/>
    <property type="match status" value="1"/>
</dbReference>
<dbReference type="InterPro" id="IPR022812">
    <property type="entry name" value="Dynamin"/>
</dbReference>
<keyword evidence="2" id="KW-0342">GTP-binding</keyword>
<organism evidence="6 7">
    <name type="scientific">Apiospora saccharicola</name>
    <dbReference type="NCBI Taxonomy" id="335842"/>
    <lineage>
        <taxon>Eukaryota</taxon>
        <taxon>Fungi</taxon>
        <taxon>Dikarya</taxon>
        <taxon>Ascomycota</taxon>
        <taxon>Pezizomycotina</taxon>
        <taxon>Sordariomycetes</taxon>
        <taxon>Xylariomycetidae</taxon>
        <taxon>Amphisphaeriales</taxon>
        <taxon>Apiosporaceae</taxon>
        <taxon>Apiospora</taxon>
    </lineage>
</organism>
<evidence type="ECO:0000313" key="6">
    <source>
        <dbReference type="EMBL" id="KAK8071806.1"/>
    </source>
</evidence>
<comment type="caution">
    <text evidence="6">The sequence shown here is derived from an EMBL/GenBank/DDBJ whole genome shotgun (WGS) entry which is preliminary data.</text>
</comment>
<keyword evidence="3" id="KW-0175">Coiled coil</keyword>
<evidence type="ECO:0000259" key="4">
    <source>
        <dbReference type="PROSITE" id="PS51388"/>
    </source>
</evidence>
<dbReference type="PROSITE" id="PS51388">
    <property type="entry name" value="GED"/>
    <property type="match status" value="1"/>
</dbReference>
<evidence type="ECO:0008006" key="8">
    <source>
        <dbReference type="Google" id="ProtNLM"/>
    </source>
</evidence>
<dbReference type="Pfam" id="PF00350">
    <property type="entry name" value="Dynamin_N"/>
    <property type="match status" value="1"/>
</dbReference>
<keyword evidence="1" id="KW-0547">Nucleotide-binding</keyword>
<gene>
    <name evidence="6" type="ORF">PG996_005154</name>
</gene>
<dbReference type="PRINTS" id="PR00195">
    <property type="entry name" value="DYNAMIN"/>
</dbReference>
<dbReference type="Proteomes" id="UP001446871">
    <property type="component" value="Unassembled WGS sequence"/>
</dbReference>
<feature type="domain" description="Dynamin-type G" evidence="5">
    <location>
        <begin position="35"/>
        <end position="313"/>
    </location>
</feature>
<dbReference type="InterPro" id="IPR030381">
    <property type="entry name" value="G_DYNAMIN_dom"/>
</dbReference>
<dbReference type="InterPro" id="IPR027417">
    <property type="entry name" value="P-loop_NTPase"/>
</dbReference>
<evidence type="ECO:0000259" key="5">
    <source>
        <dbReference type="PROSITE" id="PS51718"/>
    </source>
</evidence>
<evidence type="ECO:0000313" key="7">
    <source>
        <dbReference type="Proteomes" id="UP001446871"/>
    </source>
</evidence>
<protein>
    <recommendedName>
        <fullName evidence="8">GED domain-containing protein</fullName>
    </recommendedName>
</protein>
<reference evidence="6 7" key="1">
    <citation type="submission" date="2023-01" db="EMBL/GenBank/DDBJ databases">
        <title>Analysis of 21 Apiospora genomes using comparative genomics revels a genus with tremendous synthesis potential of carbohydrate active enzymes and secondary metabolites.</title>
        <authorList>
            <person name="Sorensen T."/>
        </authorList>
    </citation>
    <scope>NUCLEOTIDE SEQUENCE [LARGE SCALE GENOMIC DNA]</scope>
    <source>
        <strain evidence="6 7">CBS 83171</strain>
    </source>
</reference>
<dbReference type="PANTHER" id="PTHR11566:SF21">
    <property type="entry name" value="DYNAMIN RELATED PROTEIN 1, ISOFORM A"/>
    <property type="match status" value="1"/>
</dbReference>
<dbReference type="SMART" id="SM00053">
    <property type="entry name" value="DYNc"/>
    <property type="match status" value="1"/>
</dbReference>
<accession>A0ABR1VKP3</accession>